<evidence type="ECO:0000256" key="2">
    <source>
        <dbReference type="ARBA" id="ARBA00022840"/>
    </source>
</evidence>
<evidence type="ECO:0000259" key="3">
    <source>
        <dbReference type="PROSITE" id="PS50011"/>
    </source>
</evidence>
<keyword evidence="2" id="KW-0067">ATP-binding</keyword>
<dbReference type="AlphaFoldDB" id="A0A7J6GVC2"/>
<comment type="caution">
    <text evidence="4">The sequence shown here is derived from an EMBL/GenBank/DDBJ whole genome shotgun (WGS) entry which is preliminary data.</text>
</comment>
<gene>
    <name evidence="4" type="ORF">F8388_006832</name>
    <name evidence="5" type="ORF">G4B88_019647</name>
</gene>
<dbReference type="PANTHER" id="PTHR27007">
    <property type="match status" value="1"/>
</dbReference>
<dbReference type="InterPro" id="IPR011009">
    <property type="entry name" value="Kinase-like_dom_sf"/>
</dbReference>
<dbReference type="InterPro" id="IPR000719">
    <property type="entry name" value="Prot_kinase_dom"/>
</dbReference>
<dbReference type="Proteomes" id="UP000525078">
    <property type="component" value="Unassembled WGS sequence"/>
</dbReference>
<accession>A0A7J6GVC2</accession>
<sequence>MRYGLDSNFNAKLGDFGLARLVDHRRESDTTVLAGTEGTWRQRLLHTTGKATKKLDMYSFGMVALEISCGRRSIVLKEEPSKVTLVEWVWELYGKGQNLEAVDKKLSFECSSE</sequence>
<evidence type="ECO:0000256" key="1">
    <source>
        <dbReference type="ARBA" id="ARBA00022741"/>
    </source>
</evidence>
<protein>
    <recommendedName>
        <fullName evidence="3">Protein kinase domain-containing protein</fullName>
    </recommendedName>
</protein>
<proteinExistence type="predicted"/>
<dbReference type="Pfam" id="PF07714">
    <property type="entry name" value="PK_Tyr_Ser-Thr"/>
    <property type="match status" value="1"/>
</dbReference>
<dbReference type="Gene3D" id="1.10.510.10">
    <property type="entry name" value="Transferase(Phosphotransferase) domain 1"/>
    <property type="match status" value="1"/>
</dbReference>
<dbReference type="InterPro" id="IPR001245">
    <property type="entry name" value="Ser-Thr/Tyr_kinase_cat_dom"/>
</dbReference>
<feature type="domain" description="Protein kinase" evidence="3">
    <location>
        <begin position="1"/>
        <end position="113"/>
    </location>
</feature>
<dbReference type="PROSITE" id="PS50011">
    <property type="entry name" value="PROTEIN_KINASE_DOM"/>
    <property type="match status" value="1"/>
</dbReference>
<dbReference type="Proteomes" id="UP000583929">
    <property type="component" value="Unassembled WGS sequence"/>
</dbReference>
<keyword evidence="1" id="KW-0547">Nucleotide-binding</keyword>
<evidence type="ECO:0000313" key="7">
    <source>
        <dbReference type="Proteomes" id="UP000583929"/>
    </source>
</evidence>
<organism evidence="4 6">
    <name type="scientific">Cannabis sativa</name>
    <name type="common">Hemp</name>
    <name type="synonym">Marijuana</name>
    <dbReference type="NCBI Taxonomy" id="3483"/>
    <lineage>
        <taxon>Eukaryota</taxon>
        <taxon>Viridiplantae</taxon>
        <taxon>Streptophyta</taxon>
        <taxon>Embryophyta</taxon>
        <taxon>Tracheophyta</taxon>
        <taxon>Spermatophyta</taxon>
        <taxon>Magnoliopsida</taxon>
        <taxon>eudicotyledons</taxon>
        <taxon>Gunneridae</taxon>
        <taxon>Pentapetalae</taxon>
        <taxon>rosids</taxon>
        <taxon>fabids</taxon>
        <taxon>Rosales</taxon>
        <taxon>Cannabaceae</taxon>
        <taxon>Cannabis</taxon>
    </lineage>
</organism>
<dbReference type="EMBL" id="JAATIQ010000029">
    <property type="protein sequence ID" value="KAF4397926.1"/>
    <property type="molecule type" value="Genomic_DNA"/>
</dbReference>
<dbReference type="EMBL" id="JAATIP010000041">
    <property type="protein sequence ID" value="KAF4386877.1"/>
    <property type="molecule type" value="Genomic_DNA"/>
</dbReference>
<dbReference type="SUPFAM" id="SSF56112">
    <property type="entry name" value="Protein kinase-like (PK-like)"/>
    <property type="match status" value="1"/>
</dbReference>
<name>A0A7J6GVC2_CANSA</name>
<reference evidence="6 7" key="1">
    <citation type="journal article" date="2020" name="bioRxiv">
        <title>Sequence and annotation of 42 cannabis genomes reveals extensive copy number variation in cannabinoid synthesis and pathogen resistance genes.</title>
        <authorList>
            <person name="Mckernan K.J."/>
            <person name="Helbert Y."/>
            <person name="Kane L.T."/>
            <person name="Ebling H."/>
            <person name="Zhang L."/>
            <person name="Liu B."/>
            <person name="Eaton Z."/>
            <person name="Mclaughlin S."/>
            <person name="Kingan S."/>
            <person name="Baybayan P."/>
            <person name="Concepcion G."/>
            <person name="Jordan M."/>
            <person name="Riva A."/>
            <person name="Barbazuk W."/>
            <person name="Harkins T."/>
        </authorList>
    </citation>
    <scope>NUCLEOTIDE SEQUENCE [LARGE SCALE GENOMIC DNA]</scope>
    <source>
        <strain evidence="6 7">cv. Jamaican Lion 4</strain>
        <strain evidence="5">Father</strain>
        <strain evidence="4">Mother</strain>
        <tissue evidence="4">Leaf</tissue>
    </source>
</reference>
<evidence type="ECO:0000313" key="6">
    <source>
        <dbReference type="Proteomes" id="UP000525078"/>
    </source>
</evidence>
<evidence type="ECO:0000313" key="5">
    <source>
        <dbReference type="EMBL" id="KAF4397926.1"/>
    </source>
</evidence>
<dbReference type="GO" id="GO:0051707">
    <property type="term" value="P:response to other organism"/>
    <property type="evidence" value="ECO:0007669"/>
    <property type="project" value="UniProtKB-ARBA"/>
</dbReference>
<dbReference type="GO" id="GO:0004672">
    <property type="term" value="F:protein kinase activity"/>
    <property type="evidence" value="ECO:0007669"/>
    <property type="project" value="InterPro"/>
</dbReference>
<dbReference type="GO" id="GO:0005524">
    <property type="term" value="F:ATP binding"/>
    <property type="evidence" value="ECO:0007669"/>
    <property type="project" value="UniProtKB-KW"/>
</dbReference>
<evidence type="ECO:0000313" key="4">
    <source>
        <dbReference type="EMBL" id="KAF4386877.1"/>
    </source>
</evidence>
<keyword evidence="7" id="KW-1185">Reference proteome</keyword>
<dbReference type="InterPro" id="IPR050528">
    <property type="entry name" value="L-type_Lectin-RKs"/>
</dbReference>